<proteinExistence type="predicted"/>
<accession>A0A1A8ZNN2</accession>
<dbReference type="InterPro" id="IPR051678">
    <property type="entry name" value="AGP_Transferase"/>
</dbReference>
<evidence type="ECO:0000259" key="1">
    <source>
        <dbReference type="Pfam" id="PF01636"/>
    </source>
</evidence>
<sequence length="303" mass="33507">MLLHDDEIPVDEGTVRSLLREQRPEWADLPVGPAGSGTDNTMFRLGDELLVRLPRTPDKATAVRKEQTWLPRLAPHLPCRVPEPVHAGRPGPAFPTVWSVYRWIDGDEVGPGSVTDWARFGVDLAAFVRSLRAVDLMGARREGELSGYRGGPLREYAWITESFDDCRRLPDPDLDIDVLHRIWSDSLALPGSTAPVGWLHGDLKPTNLLARGGRLHAAIDFGGLSVGLPDAEHSPVWDLPAEARQSYWDALDLDEPTWLRARGWAVAVGVSGVAYYRDSYPAFVAECRARLRAILGDAAERGR</sequence>
<dbReference type="GO" id="GO:0016301">
    <property type="term" value="F:kinase activity"/>
    <property type="evidence" value="ECO:0007669"/>
    <property type="project" value="UniProtKB-KW"/>
</dbReference>
<dbReference type="RefSeq" id="WP_091664494.1">
    <property type="nucleotide sequence ID" value="NZ_LT594323.1"/>
</dbReference>
<gene>
    <name evidence="2" type="ORF">GA0070611_3026</name>
</gene>
<organism evidence="2 3">
    <name type="scientific">Micromonospora auratinigra</name>
    <dbReference type="NCBI Taxonomy" id="261654"/>
    <lineage>
        <taxon>Bacteria</taxon>
        <taxon>Bacillati</taxon>
        <taxon>Actinomycetota</taxon>
        <taxon>Actinomycetes</taxon>
        <taxon>Micromonosporales</taxon>
        <taxon>Micromonosporaceae</taxon>
        <taxon>Micromonospora</taxon>
    </lineage>
</organism>
<dbReference type="AlphaFoldDB" id="A0A1A8ZNN2"/>
<dbReference type="OrthoDB" id="9797603at2"/>
<dbReference type="Pfam" id="PF01636">
    <property type="entry name" value="APH"/>
    <property type="match status" value="1"/>
</dbReference>
<dbReference type="CDD" id="cd05155">
    <property type="entry name" value="APH_ChoK_like_1"/>
    <property type="match status" value="1"/>
</dbReference>
<dbReference type="PANTHER" id="PTHR21310">
    <property type="entry name" value="AMINOGLYCOSIDE PHOSPHOTRANSFERASE-RELATED-RELATED"/>
    <property type="match status" value="1"/>
</dbReference>
<name>A0A1A8ZNN2_9ACTN</name>
<dbReference type="PANTHER" id="PTHR21310:SF42">
    <property type="entry name" value="BIFUNCTIONAL AAC_APH"/>
    <property type="match status" value="1"/>
</dbReference>
<dbReference type="Proteomes" id="UP000199385">
    <property type="component" value="Chromosome I"/>
</dbReference>
<dbReference type="PATRIC" id="fig|261654.4.peg.3078"/>
<dbReference type="InterPro" id="IPR011009">
    <property type="entry name" value="Kinase-like_dom_sf"/>
</dbReference>
<keyword evidence="2" id="KW-0808">Transferase</keyword>
<dbReference type="SUPFAM" id="SSF56112">
    <property type="entry name" value="Protein kinase-like (PK-like)"/>
    <property type="match status" value="1"/>
</dbReference>
<evidence type="ECO:0000313" key="3">
    <source>
        <dbReference type="Proteomes" id="UP000199385"/>
    </source>
</evidence>
<evidence type="ECO:0000313" key="2">
    <source>
        <dbReference type="EMBL" id="SBT45427.1"/>
    </source>
</evidence>
<dbReference type="Gene3D" id="3.30.200.20">
    <property type="entry name" value="Phosphorylase Kinase, domain 1"/>
    <property type="match status" value="1"/>
</dbReference>
<dbReference type="STRING" id="261654.GA0070611_3026"/>
<feature type="domain" description="Aminoglycoside phosphotransferase" evidence="1">
    <location>
        <begin position="33"/>
        <end position="264"/>
    </location>
</feature>
<dbReference type="EMBL" id="LT594323">
    <property type="protein sequence ID" value="SBT45427.1"/>
    <property type="molecule type" value="Genomic_DNA"/>
</dbReference>
<keyword evidence="2" id="KW-0418">Kinase</keyword>
<dbReference type="InterPro" id="IPR002575">
    <property type="entry name" value="Aminoglycoside_PTrfase"/>
</dbReference>
<reference evidence="3" key="1">
    <citation type="submission" date="2016-06" db="EMBL/GenBank/DDBJ databases">
        <authorList>
            <person name="Varghese N."/>
            <person name="Submissions Spin"/>
        </authorList>
    </citation>
    <scope>NUCLEOTIDE SEQUENCE [LARGE SCALE GENOMIC DNA]</scope>
    <source>
        <strain evidence="3">DSM 44815</strain>
    </source>
</reference>
<keyword evidence="3" id="KW-1185">Reference proteome</keyword>
<dbReference type="Gene3D" id="3.90.1200.10">
    <property type="match status" value="1"/>
</dbReference>
<protein>
    <submittedName>
        <fullName evidence="2">Predicted kinase, aminoglycoside phosphotransferase (APT) family</fullName>
    </submittedName>
</protein>